<dbReference type="InterPro" id="IPR002925">
    <property type="entry name" value="Dienelactn_hydro"/>
</dbReference>
<reference evidence="2 3" key="1">
    <citation type="journal article" date="2015" name="Sci. Rep.">
        <title>Chromosome-level genome map provides insights into diverse defense mechanisms in the medicinal fungus Ganoderma sinense.</title>
        <authorList>
            <person name="Zhu Y."/>
            <person name="Xu J."/>
            <person name="Sun C."/>
            <person name="Zhou S."/>
            <person name="Xu H."/>
            <person name="Nelson D.R."/>
            <person name="Qian J."/>
            <person name="Song J."/>
            <person name="Luo H."/>
            <person name="Xiang L."/>
            <person name="Li Y."/>
            <person name="Xu Z."/>
            <person name="Ji A."/>
            <person name="Wang L."/>
            <person name="Lu S."/>
            <person name="Hayward A."/>
            <person name="Sun W."/>
            <person name="Li X."/>
            <person name="Schwartz D.C."/>
            <person name="Wang Y."/>
            <person name="Chen S."/>
        </authorList>
    </citation>
    <scope>NUCLEOTIDE SEQUENCE [LARGE SCALE GENOMIC DNA]</scope>
    <source>
        <strain evidence="2 3">ZZ0214-1</strain>
    </source>
</reference>
<dbReference type="GO" id="GO:0016787">
    <property type="term" value="F:hydrolase activity"/>
    <property type="evidence" value="ECO:0007669"/>
    <property type="project" value="InterPro"/>
</dbReference>
<proteinExistence type="predicted"/>
<dbReference type="Gene3D" id="3.40.50.1820">
    <property type="entry name" value="alpha/beta hydrolase"/>
    <property type="match status" value="1"/>
</dbReference>
<dbReference type="PANTHER" id="PTHR17630:SF44">
    <property type="entry name" value="PROTEIN AIM2"/>
    <property type="match status" value="1"/>
</dbReference>
<dbReference type="OrthoDB" id="10019231at2759"/>
<gene>
    <name evidence="2" type="ORF">GSI_10754</name>
</gene>
<dbReference type="InterPro" id="IPR029058">
    <property type="entry name" value="AB_hydrolase_fold"/>
</dbReference>
<dbReference type="AlphaFoldDB" id="A0A2G8S1F1"/>
<evidence type="ECO:0000313" key="3">
    <source>
        <dbReference type="Proteomes" id="UP000230002"/>
    </source>
</evidence>
<evidence type="ECO:0000259" key="1">
    <source>
        <dbReference type="Pfam" id="PF01738"/>
    </source>
</evidence>
<protein>
    <recommendedName>
        <fullName evidence="1">Dienelactone hydrolase domain-containing protein</fullName>
    </recommendedName>
</protein>
<dbReference type="Pfam" id="PF01738">
    <property type="entry name" value="DLH"/>
    <property type="match status" value="1"/>
</dbReference>
<dbReference type="EMBL" id="AYKW01000034">
    <property type="protein sequence ID" value="PIL27603.1"/>
    <property type="molecule type" value="Genomic_DNA"/>
</dbReference>
<name>A0A2G8S1F1_9APHY</name>
<dbReference type="PANTHER" id="PTHR17630">
    <property type="entry name" value="DIENELACTONE HYDROLASE"/>
    <property type="match status" value="1"/>
</dbReference>
<feature type="domain" description="Dienelactone hydrolase" evidence="1">
    <location>
        <begin position="26"/>
        <end position="258"/>
    </location>
</feature>
<evidence type="ECO:0000313" key="2">
    <source>
        <dbReference type="EMBL" id="PIL27603.1"/>
    </source>
</evidence>
<dbReference type="STRING" id="1077348.A0A2G8S1F1"/>
<keyword evidence="3" id="KW-1185">Reference proteome</keyword>
<dbReference type="SUPFAM" id="SSF53474">
    <property type="entry name" value="alpha/beta-Hydrolases"/>
    <property type="match status" value="1"/>
</dbReference>
<comment type="caution">
    <text evidence="2">The sequence shown here is derived from an EMBL/GenBank/DDBJ whole genome shotgun (WGS) entry which is preliminary data.</text>
</comment>
<dbReference type="Proteomes" id="UP000230002">
    <property type="component" value="Unassembled WGS sequence"/>
</dbReference>
<accession>A0A2G8S1F1</accession>
<organism evidence="2 3">
    <name type="scientific">Ganoderma sinense ZZ0214-1</name>
    <dbReference type="NCBI Taxonomy" id="1077348"/>
    <lineage>
        <taxon>Eukaryota</taxon>
        <taxon>Fungi</taxon>
        <taxon>Dikarya</taxon>
        <taxon>Basidiomycota</taxon>
        <taxon>Agaricomycotina</taxon>
        <taxon>Agaricomycetes</taxon>
        <taxon>Polyporales</taxon>
        <taxon>Polyporaceae</taxon>
        <taxon>Ganoderma</taxon>
    </lineage>
</organism>
<sequence length="263" mass="29334">MSCPECVTGFIHDGTPKGTEVKVGGINAYTVGAEDSKRVIVFGTDIFGWRLVNARLLADEYASKGFRVVIPDLFSGWQLPQWTINANDQRSFHEKSFLQRYVAIPASMFLIVPLIIRNMSKQISIITKVTSALRDTHPASTKFGYVGFCWGGRFAITQNALFDATVACHPSLVKFPAELNAISKPFSLAAAANDPYYNKERVEETEKILTGKGLKDVEVKVYEGINHGWAVRSNLEVEKEKKAFEEALQQVVGWFEKHLTPTD</sequence>